<dbReference type="EMBL" id="CP017834">
    <property type="protein sequence ID" value="APJ04475.1"/>
    <property type="molecule type" value="Genomic_DNA"/>
</dbReference>
<evidence type="ECO:0000313" key="2">
    <source>
        <dbReference type="Proteomes" id="UP000184731"/>
    </source>
</evidence>
<dbReference type="STRING" id="1915309.AXG55_11370"/>
<sequence length="132" mass="15534">MNKIIRFFIPFSLLFSHAEIFPSPAVENASIQMQNQHSLQIKYNKIMKRLIKLQNQIARFGDRHQERLSDNNKVEIYTLLQALERNYYMLNRMGEAVSSPELQPFLRQALSSAEIEIKKSREFLNRHNALAN</sequence>
<dbReference type="RefSeq" id="WP_148698226.1">
    <property type="nucleotide sequence ID" value="NZ_CP017834.1"/>
</dbReference>
<reference evidence="1 2" key="1">
    <citation type="submission" date="2016-10" db="EMBL/GenBank/DDBJ databases">
        <title>Silvanigrella aquatica sp. nov., isolated from a freshwater lake located in the Black Forest, Germany, description of Silvanigrellaceae fam. nov., Silvanigrellales ord. nov., reclassification of the order Bdellovibrionales in the class Oligoflexia, reclassification of the families Bacteriovoracaceae and Halobacteriovoraceae in the new order Bacteriovoracales ord. nov., and reclassification of the family Pseudobacteriovoracaceae in the order Oligoflexiales.</title>
        <authorList>
            <person name="Hahn M.W."/>
            <person name="Schmidt J."/>
            <person name="Koll U."/>
            <person name="Rohde M."/>
            <person name="Verbag S."/>
            <person name="Pitt A."/>
            <person name="Nakai R."/>
            <person name="Naganuma T."/>
            <person name="Lang E."/>
        </authorList>
    </citation>
    <scope>NUCLEOTIDE SEQUENCE [LARGE SCALE GENOMIC DNA]</scope>
    <source>
        <strain evidence="1 2">MWH-Nonnen-W8red</strain>
    </source>
</reference>
<dbReference type="Proteomes" id="UP000184731">
    <property type="component" value="Chromosome"/>
</dbReference>
<dbReference type="AlphaFoldDB" id="A0A1L4D2N9"/>
<accession>A0A1L4D2N9</accession>
<gene>
    <name evidence="1" type="ORF">AXG55_11370</name>
</gene>
<protein>
    <submittedName>
        <fullName evidence="1">Uncharacterized protein</fullName>
    </submittedName>
</protein>
<organism evidence="1 2">
    <name type="scientific">Silvanigrella aquatica</name>
    <dbReference type="NCBI Taxonomy" id="1915309"/>
    <lineage>
        <taxon>Bacteria</taxon>
        <taxon>Pseudomonadati</taxon>
        <taxon>Bdellovibrionota</taxon>
        <taxon>Oligoflexia</taxon>
        <taxon>Silvanigrellales</taxon>
        <taxon>Silvanigrellaceae</taxon>
        <taxon>Silvanigrella</taxon>
    </lineage>
</organism>
<dbReference type="KEGG" id="saqi:AXG55_11370"/>
<keyword evidence="2" id="KW-1185">Reference proteome</keyword>
<name>A0A1L4D2N9_9BACT</name>
<proteinExistence type="predicted"/>
<evidence type="ECO:0000313" key="1">
    <source>
        <dbReference type="EMBL" id="APJ04475.1"/>
    </source>
</evidence>